<protein>
    <submittedName>
        <fullName evidence="4">SDR family oxidoreductase</fullName>
    </submittedName>
</protein>
<evidence type="ECO:0000256" key="2">
    <source>
        <dbReference type="ARBA" id="ARBA00022857"/>
    </source>
</evidence>
<dbReference type="GO" id="GO:0016491">
    <property type="term" value="F:oxidoreductase activity"/>
    <property type="evidence" value="ECO:0007669"/>
    <property type="project" value="UniProtKB-KW"/>
</dbReference>
<dbReference type="SUPFAM" id="SSF51735">
    <property type="entry name" value="NAD(P)-binding Rossmann-fold domains"/>
    <property type="match status" value="1"/>
</dbReference>
<dbReference type="FunFam" id="3.40.50.720:FF:000374">
    <property type="entry name" value="3-oxoacyl-(Acyl-carrier-protein) reductase"/>
    <property type="match status" value="1"/>
</dbReference>
<dbReference type="Proteomes" id="UP000292424">
    <property type="component" value="Chromosome"/>
</dbReference>
<reference evidence="4 5" key="1">
    <citation type="submission" date="2019-09" db="EMBL/GenBank/DDBJ databases">
        <title>Complete genome sequence of Arachidicoccus sp. B3-10 isolated from apple orchard soil.</title>
        <authorList>
            <person name="Kim H.S."/>
            <person name="Han K.-I."/>
            <person name="Suh M.K."/>
            <person name="Lee K.C."/>
            <person name="Eom M.K."/>
            <person name="Kim J.-S."/>
            <person name="Kang S.W."/>
            <person name="Sin Y."/>
            <person name="Lee J.-S."/>
        </authorList>
    </citation>
    <scope>NUCLEOTIDE SEQUENCE [LARGE SCALE GENOMIC DNA]</scope>
    <source>
        <strain evidence="4 5">B3-10</strain>
    </source>
</reference>
<evidence type="ECO:0000313" key="4">
    <source>
        <dbReference type="EMBL" id="QES89971.1"/>
    </source>
</evidence>
<dbReference type="AlphaFoldDB" id="A0A5P2GED6"/>
<dbReference type="RefSeq" id="WP_131330927.1">
    <property type="nucleotide sequence ID" value="NZ_CP044016.1"/>
</dbReference>
<dbReference type="Gene3D" id="3.40.50.720">
    <property type="entry name" value="NAD(P)-binding Rossmann-like Domain"/>
    <property type="match status" value="1"/>
</dbReference>
<evidence type="ECO:0000256" key="1">
    <source>
        <dbReference type="ARBA" id="ARBA00006484"/>
    </source>
</evidence>
<evidence type="ECO:0000256" key="3">
    <source>
        <dbReference type="ARBA" id="ARBA00023002"/>
    </source>
</evidence>
<dbReference type="PANTHER" id="PTHR43639">
    <property type="entry name" value="OXIDOREDUCTASE, SHORT-CHAIN DEHYDROGENASE/REDUCTASE FAMILY (AFU_ORTHOLOGUE AFUA_5G02870)"/>
    <property type="match status" value="1"/>
</dbReference>
<keyword evidence="3" id="KW-0560">Oxidoreductase</keyword>
<comment type="similarity">
    <text evidence="1">Belongs to the short-chain dehydrogenases/reductases (SDR) family.</text>
</comment>
<keyword evidence="5" id="KW-1185">Reference proteome</keyword>
<keyword evidence="2" id="KW-0521">NADP</keyword>
<organism evidence="4 5">
    <name type="scientific">Rhizosphaericola mali</name>
    <dbReference type="NCBI Taxonomy" id="2545455"/>
    <lineage>
        <taxon>Bacteria</taxon>
        <taxon>Pseudomonadati</taxon>
        <taxon>Bacteroidota</taxon>
        <taxon>Chitinophagia</taxon>
        <taxon>Chitinophagales</taxon>
        <taxon>Chitinophagaceae</taxon>
        <taxon>Rhizosphaericola</taxon>
    </lineage>
</organism>
<dbReference type="EMBL" id="CP044016">
    <property type="protein sequence ID" value="QES89971.1"/>
    <property type="molecule type" value="Genomic_DNA"/>
</dbReference>
<proteinExistence type="inferred from homology"/>
<dbReference type="InterPro" id="IPR002347">
    <property type="entry name" value="SDR_fam"/>
</dbReference>
<dbReference type="Pfam" id="PF13561">
    <property type="entry name" value="adh_short_C2"/>
    <property type="match status" value="1"/>
</dbReference>
<dbReference type="InterPro" id="IPR036291">
    <property type="entry name" value="NAD(P)-bd_dom_sf"/>
</dbReference>
<dbReference type="PRINTS" id="PR00080">
    <property type="entry name" value="SDRFAMILY"/>
</dbReference>
<dbReference type="KEGG" id="arac:E0W69_015325"/>
<dbReference type="PRINTS" id="PR00081">
    <property type="entry name" value="GDHRDH"/>
</dbReference>
<dbReference type="PANTHER" id="PTHR43639:SF1">
    <property type="entry name" value="SHORT-CHAIN DEHYDROGENASE_REDUCTASE FAMILY PROTEIN"/>
    <property type="match status" value="1"/>
</dbReference>
<name>A0A5P2GED6_9BACT</name>
<sequence>MSENTKIALVTGGSRGLGRNMAINLAKKGLDVILTYNSNKTEGDKVVTEIEALGQKAIALQLNTSDIKSFDAFVKEATDHLKEVTGSPNFDFLINNAGTALYAPFAETTEEQFDTVINIHYKGVFFLTQKLLPYLNEGGGIVNISSGLARFSFPGSSAYGATKGAIEVLSRYLAKELGSKGIRVNTVAPGAIETDFGGGHVRDNKEVNAQVASFTALGRVGLPDDIGGVVAFLCTPDAKWVNGQRIEVSGGMVL</sequence>
<gene>
    <name evidence="4" type="ORF">E0W69_015325</name>
</gene>
<accession>A0A5P2GED6</accession>
<dbReference type="OrthoDB" id="9803333at2"/>
<evidence type="ECO:0000313" key="5">
    <source>
        <dbReference type="Proteomes" id="UP000292424"/>
    </source>
</evidence>